<evidence type="ECO:0000313" key="6">
    <source>
        <dbReference type="Proteomes" id="UP000219788"/>
    </source>
</evidence>
<dbReference type="GO" id="GO:0046872">
    <property type="term" value="F:metal ion binding"/>
    <property type="evidence" value="ECO:0007669"/>
    <property type="project" value="UniProtKB-KW"/>
</dbReference>
<reference evidence="6" key="1">
    <citation type="submission" date="2017-09" db="EMBL/GenBank/DDBJ databases">
        <title>FDA dAtabase for Regulatory Grade micrObial Sequences (FDA-ARGOS): Supporting development and validation of Infectious Disease Dx tests.</title>
        <authorList>
            <person name="Goldberg B."/>
            <person name="Campos J."/>
            <person name="Tallon L."/>
            <person name="Sadzewicz L."/>
            <person name="Ott S."/>
            <person name="Zhao X."/>
            <person name="Nagaraj S."/>
            <person name="Vavikolanu K."/>
            <person name="Aluvathingal J."/>
            <person name="Nadendla S."/>
            <person name="Geyer C."/>
            <person name="Sichtig H."/>
        </authorList>
    </citation>
    <scope>NUCLEOTIDE SEQUENCE [LARGE SCALE GENOMIC DNA]</scope>
    <source>
        <strain evidence="6">FDAARGOS_370</strain>
    </source>
</reference>
<sequence length="263" mass="28716">MTLPCLIDTHCHFDFAPFCGDVSASLQRARAAGVQAIIVPSVAADRFAQVLALAHAHPMLYAALGLHPLYVEQHCDEDVARLELALAQRDPAIVAVGEIGLDHYDPVQQPARQLALLQEQLSLAQRYELPVILHSRRSHDLLAQTLRRRPLARTGVVHGFSGSLSQAEAFVRLGYAIGVGGTISYERAKKTRAVMATLPLHALVLETDAPDMPLAGFQGQANRPEQLARVFAALCQLRPESPEAIAEALYRNTQRLFSLPSRA</sequence>
<gene>
    <name evidence="5" type="ORF">CRM76_18290</name>
</gene>
<protein>
    <submittedName>
        <fullName evidence="5">Metal-dependent hydrolase</fullName>
    </submittedName>
</protein>
<feature type="binding site" evidence="4">
    <location>
        <position position="134"/>
    </location>
    <ligand>
        <name>a divalent metal cation</name>
        <dbReference type="ChEBI" id="CHEBI:60240"/>
        <label>2</label>
    </ligand>
</feature>
<dbReference type="RefSeq" id="WP_005281685.1">
    <property type="nucleotide sequence ID" value="NZ_CABKPF010000085.1"/>
</dbReference>
<feature type="binding site" evidence="4">
    <location>
        <position position="158"/>
    </location>
    <ligand>
        <name>a divalent metal cation</name>
        <dbReference type="ChEBI" id="CHEBI:60240"/>
        <label>2</label>
    </ligand>
</feature>
<dbReference type="PROSITE" id="PS01137">
    <property type="entry name" value="TATD_1"/>
    <property type="match status" value="1"/>
</dbReference>
<dbReference type="GO" id="GO:0016788">
    <property type="term" value="F:hydrolase activity, acting on ester bonds"/>
    <property type="evidence" value="ECO:0007669"/>
    <property type="project" value="InterPro"/>
</dbReference>
<feature type="binding site" evidence="4">
    <location>
        <position position="12"/>
    </location>
    <ligand>
        <name>a divalent metal cation</name>
        <dbReference type="ChEBI" id="CHEBI:60240"/>
        <label>1</label>
    </ligand>
</feature>
<feature type="binding site" evidence="4">
    <location>
        <position position="98"/>
    </location>
    <ligand>
        <name>a divalent metal cation</name>
        <dbReference type="ChEBI" id="CHEBI:60240"/>
        <label>1</label>
    </ligand>
</feature>
<comment type="similarity">
    <text evidence="1">Belongs to the metallo-dependent hydrolases superfamily. TatD-type hydrolase family.</text>
</comment>
<dbReference type="AlphaFoldDB" id="A0A2A7U630"/>
<dbReference type="EMBL" id="PDDV01000013">
    <property type="protein sequence ID" value="PEH73741.1"/>
    <property type="molecule type" value="Genomic_DNA"/>
</dbReference>
<accession>A0A2A7U630</accession>
<organism evidence="5 6">
    <name type="scientific">Edwardsiella tarda</name>
    <dbReference type="NCBI Taxonomy" id="636"/>
    <lineage>
        <taxon>Bacteria</taxon>
        <taxon>Pseudomonadati</taxon>
        <taxon>Pseudomonadota</taxon>
        <taxon>Gammaproteobacteria</taxon>
        <taxon>Enterobacterales</taxon>
        <taxon>Hafniaceae</taxon>
        <taxon>Edwardsiella</taxon>
    </lineage>
</organism>
<dbReference type="Gene3D" id="3.20.20.140">
    <property type="entry name" value="Metal-dependent hydrolases"/>
    <property type="match status" value="1"/>
</dbReference>
<dbReference type="FunFam" id="3.20.20.140:FF:000005">
    <property type="entry name" value="TatD family hydrolase"/>
    <property type="match status" value="1"/>
</dbReference>
<proteinExistence type="inferred from homology"/>
<keyword evidence="2 4" id="KW-0479">Metal-binding</keyword>
<feature type="binding site" evidence="4">
    <location>
        <position position="10"/>
    </location>
    <ligand>
        <name>a divalent metal cation</name>
        <dbReference type="ChEBI" id="CHEBI:60240"/>
        <label>1</label>
    </ligand>
</feature>
<dbReference type="GO" id="GO:0005829">
    <property type="term" value="C:cytosol"/>
    <property type="evidence" value="ECO:0007669"/>
    <property type="project" value="TreeGrafter"/>
</dbReference>
<dbReference type="OrthoDB" id="9810005at2"/>
<dbReference type="PANTHER" id="PTHR46124">
    <property type="entry name" value="D-AMINOACYL-TRNA DEACYLASE"/>
    <property type="match status" value="1"/>
</dbReference>
<evidence type="ECO:0000256" key="1">
    <source>
        <dbReference type="ARBA" id="ARBA00009275"/>
    </source>
</evidence>
<evidence type="ECO:0000256" key="3">
    <source>
        <dbReference type="ARBA" id="ARBA00022801"/>
    </source>
</evidence>
<dbReference type="Proteomes" id="UP000219788">
    <property type="component" value="Unassembled WGS sequence"/>
</dbReference>
<dbReference type="PIRSF" id="PIRSF005902">
    <property type="entry name" value="DNase_TatD"/>
    <property type="match status" value="1"/>
</dbReference>
<dbReference type="SUPFAM" id="SSF51556">
    <property type="entry name" value="Metallo-dependent hydrolases"/>
    <property type="match status" value="1"/>
</dbReference>
<evidence type="ECO:0000256" key="4">
    <source>
        <dbReference type="PIRSR" id="PIRSR005902-1"/>
    </source>
</evidence>
<dbReference type="InterPro" id="IPR001130">
    <property type="entry name" value="TatD-like"/>
</dbReference>
<evidence type="ECO:0000313" key="5">
    <source>
        <dbReference type="EMBL" id="PEH73741.1"/>
    </source>
</evidence>
<keyword evidence="3 5" id="KW-0378">Hydrolase</keyword>
<dbReference type="InterPro" id="IPR018228">
    <property type="entry name" value="DNase_TatD-rel_CS"/>
</dbReference>
<dbReference type="CDD" id="cd01310">
    <property type="entry name" value="TatD_DNAse"/>
    <property type="match status" value="1"/>
</dbReference>
<feature type="binding site" evidence="4">
    <location>
        <position position="208"/>
    </location>
    <ligand>
        <name>a divalent metal cation</name>
        <dbReference type="ChEBI" id="CHEBI:60240"/>
        <label>1</label>
    </ligand>
</feature>
<dbReference type="Pfam" id="PF01026">
    <property type="entry name" value="TatD_DNase"/>
    <property type="match status" value="1"/>
</dbReference>
<dbReference type="STRING" id="636.AAW15_13625"/>
<dbReference type="PANTHER" id="PTHR46124:SF3">
    <property type="entry name" value="HYDROLASE"/>
    <property type="match status" value="1"/>
</dbReference>
<name>A0A2A7U630_EDWTA</name>
<dbReference type="GeneID" id="93122932"/>
<dbReference type="InterPro" id="IPR032466">
    <property type="entry name" value="Metal_Hydrolase"/>
</dbReference>
<evidence type="ECO:0000256" key="2">
    <source>
        <dbReference type="ARBA" id="ARBA00022723"/>
    </source>
</evidence>
<comment type="caution">
    <text evidence="5">The sequence shown here is derived from an EMBL/GenBank/DDBJ whole genome shotgun (WGS) entry which is preliminary data.</text>
</comment>